<feature type="transmembrane region" description="Helical" evidence="8">
    <location>
        <begin position="181"/>
        <end position="201"/>
    </location>
</feature>
<comment type="subcellular location">
    <subcellularLocation>
        <location evidence="1">Membrane</location>
        <topology evidence="1">Multi-pass membrane protein</topology>
    </subcellularLocation>
</comment>
<sequence length="311" mass="34820">MMTEIWQLFGGLFIALIFASTVGYILKCRSGVDTPNSVIDNLNARINAWWVMIGIIFIASLLGFYGVIVLFLIISFMGLREFLSLLNIRRGDHLALAACFYVILPLQYFLVAIDWFSMFTIFIPVYGFLFLPILSALLGDPANFLDRSTKIQWALMISVFCISHIPALLTLDISGYEGKNLLLMIFLILVVQSSDVLQYVWGKLFGKHKIAPTLSPSKTVEGFVGGVLSASLLGMLLHWMTPFNAWQAFLMSMLICLMGFLGGLVMSAMKRSMGVKDWGNMISGHGGILDRMDSLCFSAPIFFHVVRYFWA</sequence>
<comment type="catalytic activity">
    <reaction evidence="7">
        <text>a 1,2-diacyl-sn-glycero-3-phosphate + CTP + H(+) = a CDP-1,2-diacyl-sn-glycerol + diphosphate</text>
        <dbReference type="Rhea" id="RHEA:16229"/>
        <dbReference type="ChEBI" id="CHEBI:15378"/>
        <dbReference type="ChEBI" id="CHEBI:33019"/>
        <dbReference type="ChEBI" id="CHEBI:37563"/>
        <dbReference type="ChEBI" id="CHEBI:58332"/>
        <dbReference type="ChEBI" id="CHEBI:58608"/>
        <dbReference type="EC" id="2.7.7.41"/>
    </reaction>
</comment>
<dbReference type="GO" id="GO:0016024">
    <property type="term" value="P:CDP-diacylglycerol biosynthetic process"/>
    <property type="evidence" value="ECO:0007669"/>
    <property type="project" value="UniProtKB-UniPathway"/>
</dbReference>
<evidence type="ECO:0000256" key="6">
    <source>
        <dbReference type="ARBA" id="ARBA00023136"/>
    </source>
</evidence>
<evidence type="ECO:0000256" key="1">
    <source>
        <dbReference type="ARBA" id="ARBA00004141"/>
    </source>
</evidence>
<evidence type="ECO:0000313" key="10">
    <source>
        <dbReference type="Proteomes" id="UP000253910"/>
    </source>
</evidence>
<dbReference type="Proteomes" id="UP000253910">
    <property type="component" value="Unassembled WGS sequence"/>
</dbReference>
<evidence type="ECO:0000256" key="8">
    <source>
        <dbReference type="SAM" id="Phobius"/>
    </source>
</evidence>
<comment type="caution">
    <text evidence="9">The sequence shown here is derived from an EMBL/GenBank/DDBJ whole genome shotgun (WGS) entry which is preliminary data.</text>
</comment>
<proteinExistence type="inferred from homology"/>
<keyword evidence="6 8" id="KW-0472">Membrane</keyword>
<accession>A0A369Z9U5</accession>
<dbReference type="Pfam" id="PF01148">
    <property type="entry name" value="CTP_transf_1"/>
    <property type="match status" value="1"/>
</dbReference>
<evidence type="ECO:0000256" key="2">
    <source>
        <dbReference type="ARBA" id="ARBA00010185"/>
    </source>
</evidence>
<reference evidence="9 10" key="1">
    <citation type="submission" date="2018-05" db="EMBL/GenBank/DDBJ databases">
        <title>Draft Genome Sequences for a Diverse set of 7 Haemophilus Species.</title>
        <authorList>
            <person name="Nichols M."/>
            <person name="Topaz N."/>
            <person name="Wang X."/>
            <person name="Wang X."/>
            <person name="Boxrud D."/>
        </authorList>
    </citation>
    <scope>NUCLEOTIDE SEQUENCE [LARGE SCALE GENOMIC DNA]</scope>
    <source>
        <strain evidence="9 10">C2008001710</strain>
    </source>
</reference>
<feature type="transmembrane region" description="Helical" evidence="8">
    <location>
        <begin position="246"/>
        <end position="266"/>
    </location>
</feature>
<feature type="transmembrane region" description="Helical" evidence="8">
    <location>
        <begin position="47"/>
        <end position="73"/>
    </location>
</feature>
<dbReference type="InterPro" id="IPR000374">
    <property type="entry name" value="PC_trans"/>
</dbReference>
<feature type="transmembrane region" description="Helical" evidence="8">
    <location>
        <begin position="119"/>
        <end position="139"/>
    </location>
</feature>
<dbReference type="PANTHER" id="PTHR43535:SF1">
    <property type="entry name" value="PHOSPHATIDATE CYTIDYLYLTRANSFERASE"/>
    <property type="match status" value="1"/>
</dbReference>
<protein>
    <recommendedName>
        <fullName evidence="7">Phosphatidate cytidylyltransferase</fullName>
        <ecNumber evidence="7">2.7.7.41</ecNumber>
    </recommendedName>
</protein>
<gene>
    <name evidence="9" type="ORF">DPV87_01425</name>
</gene>
<keyword evidence="3 7" id="KW-0808">Transferase</keyword>
<evidence type="ECO:0000256" key="5">
    <source>
        <dbReference type="ARBA" id="ARBA00022989"/>
    </source>
</evidence>
<dbReference type="PANTHER" id="PTHR43535">
    <property type="entry name" value="PHOSPHATIDATE CYTIDYLYLTRANSFERASE"/>
    <property type="match status" value="1"/>
</dbReference>
<evidence type="ECO:0000256" key="4">
    <source>
        <dbReference type="ARBA" id="ARBA00022692"/>
    </source>
</evidence>
<keyword evidence="5 8" id="KW-1133">Transmembrane helix</keyword>
<comment type="pathway">
    <text evidence="7">Phospholipid metabolism; CDP-diacylglycerol biosynthesis; CDP-diacylglycerol from sn-glycerol 3-phosphate: step 3/3.</text>
</comment>
<name>A0A369Z9U5_HAEPA</name>
<dbReference type="GO" id="GO:0009273">
    <property type="term" value="P:peptidoglycan-based cell wall biogenesis"/>
    <property type="evidence" value="ECO:0007669"/>
    <property type="project" value="TreeGrafter"/>
</dbReference>
<keyword evidence="7 9" id="KW-0548">Nucleotidyltransferase</keyword>
<evidence type="ECO:0000256" key="7">
    <source>
        <dbReference type="RuleBase" id="RU003938"/>
    </source>
</evidence>
<organism evidence="9 10">
    <name type="scientific">Haemophilus parainfluenzae</name>
    <dbReference type="NCBI Taxonomy" id="729"/>
    <lineage>
        <taxon>Bacteria</taxon>
        <taxon>Pseudomonadati</taxon>
        <taxon>Pseudomonadota</taxon>
        <taxon>Gammaproteobacteria</taxon>
        <taxon>Pasteurellales</taxon>
        <taxon>Pasteurellaceae</taxon>
        <taxon>Haemophilus</taxon>
    </lineage>
</organism>
<feature type="transmembrane region" description="Helical" evidence="8">
    <location>
        <begin position="94"/>
        <end position="113"/>
    </location>
</feature>
<dbReference type="GO" id="GO:0005886">
    <property type="term" value="C:plasma membrane"/>
    <property type="evidence" value="ECO:0007669"/>
    <property type="project" value="TreeGrafter"/>
</dbReference>
<dbReference type="AlphaFoldDB" id="A0A369Z9U5"/>
<dbReference type="EC" id="2.7.7.41" evidence="7"/>
<dbReference type="GO" id="GO:0004605">
    <property type="term" value="F:phosphatidate cytidylyltransferase activity"/>
    <property type="evidence" value="ECO:0007669"/>
    <property type="project" value="UniProtKB-EC"/>
</dbReference>
<evidence type="ECO:0000256" key="3">
    <source>
        <dbReference type="ARBA" id="ARBA00022679"/>
    </source>
</evidence>
<dbReference type="PROSITE" id="PS01315">
    <property type="entry name" value="CDS"/>
    <property type="match status" value="1"/>
</dbReference>
<dbReference type="UniPathway" id="UPA00557">
    <property type="reaction ID" value="UER00614"/>
</dbReference>
<keyword evidence="4 7" id="KW-0812">Transmembrane</keyword>
<evidence type="ECO:0000313" key="9">
    <source>
        <dbReference type="EMBL" id="RDE98458.1"/>
    </source>
</evidence>
<comment type="similarity">
    <text evidence="2 7">Belongs to the CDS family.</text>
</comment>
<dbReference type="EMBL" id="QEPW01000002">
    <property type="protein sequence ID" value="RDE98458.1"/>
    <property type="molecule type" value="Genomic_DNA"/>
</dbReference>
<feature type="transmembrane region" description="Helical" evidence="8">
    <location>
        <begin position="151"/>
        <end position="169"/>
    </location>
</feature>